<protein>
    <submittedName>
        <fullName evidence="1">Uncharacterized protein</fullName>
    </submittedName>
</protein>
<name>A0A0S7XR96_UNCSA</name>
<dbReference type="Proteomes" id="UP000051861">
    <property type="component" value="Unassembled WGS sequence"/>
</dbReference>
<organism evidence="1 2">
    <name type="scientific">candidate division WOR-1 bacterium DG_54_3</name>
    <dbReference type="NCBI Taxonomy" id="1703775"/>
    <lineage>
        <taxon>Bacteria</taxon>
        <taxon>Bacillati</taxon>
        <taxon>Saganbacteria</taxon>
    </lineage>
</organism>
<sequence length="347" mass="38408">MKRSSWLVISVAILILGAIFCADGGERREAVLKLESFDGGFFSIDKPNGWNVITAGACASFAFLIRDPSEPLRQIFCFGEVGPVYLSVQQKQIDYQYMNMGGYPCTWIEMPVVNPLTPGNFLAQFHRIARTQTAQNFMPQCPRLENLQVISEVSQPSPISGGSTQLVRALFTQGGDLGEGLFLVTVAPVLPFTGGPGGGLGYGFSITGITAPKREFRNIENTLVKSIESLNISQSYVNNCLAQQASTYAGILKAGKTLSETSDIIMQGWENRNKVHDIVAEKTSDAILGKERLYDPNTGEVYEFENGFYDKYQLDQNRYEMNNLQPLPGNNYDLWVKAPLDGYKHLK</sequence>
<evidence type="ECO:0000313" key="2">
    <source>
        <dbReference type="Proteomes" id="UP000051861"/>
    </source>
</evidence>
<evidence type="ECO:0000313" key="1">
    <source>
        <dbReference type="EMBL" id="KPJ65009.1"/>
    </source>
</evidence>
<reference evidence="1 2" key="1">
    <citation type="journal article" date="2015" name="Microbiome">
        <title>Genomic resolution of linkages in carbon, nitrogen, and sulfur cycling among widespread estuary sediment bacteria.</title>
        <authorList>
            <person name="Baker B.J."/>
            <person name="Lazar C.S."/>
            <person name="Teske A.P."/>
            <person name="Dick G.J."/>
        </authorList>
    </citation>
    <scope>NUCLEOTIDE SEQUENCE [LARGE SCALE GENOMIC DNA]</scope>
    <source>
        <strain evidence="1">DG_54_3</strain>
    </source>
</reference>
<comment type="caution">
    <text evidence="1">The sequence shown here is derived from an EMBL/GenBank/DDBJ whole genome shotgun (WGS) entry which is preliminary data.</text>
</comment>
<accession>A0A0S7XR96</accession>
<proteinExistence type="predicted"/>
<gene>
    <name evidence="1" type="ORF">AMJ44_11430</name>
</gene>
<dbReference type="EMBL" id="LIZX01000147">
    <property type="protein sequence ID" value="KPJ65009.1"/>
    <property type="molecule type" value="Genomic_DNA"/>
</dbReference>
<dbReference type="AlphaFoldDB" id="A0A0S7XR96"/>